<keyword evidence="2" id="KW-1185">Reference proteome</keyword>
<proteinExistence type="predicted"/>
<organism evidence="1 2">
    <name type="scientific">Paenibacillus aquistagni</name>
    <dbReference type="NCBI Taxonomy" id="1852522"/>
    <lineage>
        <taxon>Bacteria</taxon>
        <taxon>Bacillati</taxon>
        <taxon>Bacillota</taxon>
        <taxon>Bacilli</taxon>
        <taxon>Bacillales</taxon>
        <taxon>Paenibacillaceae</taxon>
        <taxon>Paenibacillus</taxon>
    </lineage>
</organism>
<reference evidence="1 2" key="1">
    <citation type="submission" date="2017-04" db="EMBL/GenBank/DDBJ databases">
        <authorList>
            <person name="Afonso C.L."/>
            <person name="Miller P.J."/>
            <person name="Scott M.A."/>
            <person name="Spackman E."/>
            <person name="Goraichik I."/>
            <person name="Dimitrov K.M."/>
            <person name="Suarez D.L."/>
            <person name="Swayne D.E."/>
        </authorList>
    </citation>
    <scope>NUCLEOTIDE SEQUENCE [LARGE SCALE GENOMIC DNA]</scope>
    <source>
        <strain evidence="1 2">11</strain>
    </source>
</reference>
<dbReference type="RefSeq" id="WP_085493391.1">
    <property type="nucleotide sequence ID" value="NZ_FXAZ01000001.1"/>
</dbReference>
<dbReference type="AlphaFoldDB" id="A0A1X7J5A4"/>
<dbReference type="EMBL" id="FXAZ01000001">
    <property type="protein sequence ID" value="SMG22759.1"/>
    <property type="molecule type" value="Genomic_DNA"/>
</dbReference>
<dbReference type="OrthoDB" id="2596110at2"/>
<gene>
    <name evidence="1" type="ORF">SAMN06295960_1222</name>
</gene>
<protein>
    <submittedName>
        <fullName evidence="1">Uncharacterized protein</fullName>
    </submittedName>
</protein>
<evidence type="ECO:0000313" key="1">
    <source>
        <dbReference type="EMBL" id="SMG22759.1"/>
    </source>
</evidence>
<dbReference type="STRING" id="1852522.SAMN06295960_1222"/>
<dbReference type="Proteomes" id="UP000193834">
    <property type="component" value="Unassembled WGS sequence"/>
</dbReference>
<evidence type="ECO:0000313" key="2">
    <source>
        <dbReference type="Proteomes" id="UP000193834"/>
    </source>
</evidence>
<name>A0A1X7J5A4_9BACL</name>
<accession>A0A1X7J5A4</accession>
<sequence>MLSAKVIEYCKKKDWWFEESTKEYEQALLTIGIDLHTDIAAFYLHAEDGPTFYSRQHPIYQLCWFILHTDYNLCLDSAHQALALPKAYIPLDSFEGEYGYFYNREKDEVLGLGLGQPMKEFAEGRLKPQWSTFNEFLEWYFDVTA</sequence>